<feature type="compositionally biased region" description="Low complexity" evidence="2">
    <location>
        <begin position="1449"/>
        <end position="1462"/>
    </location>
</feature>
<keyword evidence="1" id="KW-0175">Coiled coil</keyword>
<reference evidence="3 4" key="1">
    <citation type="journal article" date="2011" name="Genome Res.">
        <title>Chromosome and gene copy number variation allow major structural change between species and strains of Leishmania.</title>
        <authorList>
            <person name="Rogers M.B."/>
            <person name="Hilley J.D."/>
            <person name="Dickens N.J."/>
            <person name="Wilkes J."/>
            <person name="Bates P.A."/>
            <person name="Depledge D.P."/>
            <person name="Harris D."/>
            <person name="Her Y."/>
            <person name="Herzyk P."/>
            <person name="Imamura H."/>
            <person name="Otto T.D."/>
            <person name="Sanders M."/>
            <person name="Seeger K."/>
            <person name="Dujardin J.C."/>
            <person name="Berriman M."/>
            <person name="Smith D.F."/>
            <person name="Hertz-Fowler C."/>
            <person name="Mottram J.C."/>
        </authorList>
    </citation>
    <scope>NUCLEOTIDE SEQUENCE [LARGE SCALE GENOMIC DNA]</scope>
    <source>
        <strain evidence="3 4">MHOM/GT/2001/U1103</strain>
    </source>
</reference>
<evidence type="ECO:0000313" key="3">
    <source>
        <dbReference type="EMBL" id="CBZ30265.1"/>
    </source>
</evidence>
<dbReference type="GeneID" id="13452320"/>
<feature type="region of interest" description="Disordered" evidence="2">
    <location>
        <begin position="1098"/>
        <end position="1119"/>
    </location>
</feature>
<dbReference type="EMBL" id="FR799586">
    <property type="protein sequence ID" value="CBZ30265.1"/>
    <property type="molecule type" value="Genomic_DNA"/>
</dbReference>
<feature type="compositionally biased region" description="Basic and acidic residues" evidence="2">
    <location>
        <begin position="1108"/>
        <end position="1119"/>
    </location>
</feature>
<evidence type="ECO:0000313" key="4">
    <source>
        <dbReference type="Proteomes" id="UP000007259"/>
    </source>
</evidence>
<dbReference type="SUPFAM" id="SSF55073">
    <property type="entry name" value="Nucleotide cyclase"/>
    <property type="match status" value="2"/>
</dbReference>
<dbReference type="VEuPathDB" id="TriTrypDB:LmxM.33.1230"/>
<feature type="region of interest" description="Disordered" evidence="2">
    <location>
        <begin position="1173"/>
        <end position="1193"/>
    </location>
</feature>
<organism evidence="3 4">
    <name type="scientific">Leishmania mexicana (strain MHOM/GT/2001/U1103)</name>
    <dbReference type="NCBI Taxonomy" id="929439"/>
    <lineage>
        <taxon>Eukaryota</taxon>
        <taxon>Discoba</taxon>
        <taxon>Euglenozoa</taxon>
        <taxon>Kinetoplastea</taxon>
        <taxon>Metakinetoplastina</taxon>
        <taxon>Trypanosomatida</taxon>
        <taxon>Trypanosomatidae</taxon>
        <taxon>Leishmaniinae</taxon>
        <taxon>Leishmania</taxon>
    </lineage>
</organism>
<accession>E9B4U6</accession>
<feature type="region of interest" description="Disordered" evidence="2">
    <location>
        <begin position="1011"/>
        <end position="1030"/>
    </location>
</feature>
<feature type="region of interest" description="Disordered" evidence="2">
    <location>
        <begin position="1319"/>
        <end position="1372"/>
    </location>
</feature>
<feature type="coiled-coil region" evidence="1">
    <location>
        <begin position="89"/>
        <end position="141"/>
    </location>
</feature>
<feature type="coiled-coil region" evidence="1">
    <location>
        <begin position="23"/>
        <end position="57"/>
    </location>
</feature>
<feature type="compositionally biased region" description="Low complexity" evidence="2">
    <location>
        <begin position="1319"/>
        <end position="1329"/>
    </location>
</feature>
<dbReference type="OMA" id="KCTGPAI"/>
<sequence length="1590" mass="174244">MEGFAVMSDAGADARMKEKDAHLTNLIIEKREAAKQIEGLKAEIADLRARLSQATSRRLLPYDEGLSSTFAAEKTALKNTSIEEISIWNEELIHTIEQLQRSLIQLEADSKAQLITLTDRLDQLRKENERLLRENDSLKARIGDDVLRQRQANRIEVAFERGRIAARVRAAGLHRLEAAEANLMEAHDDVYHVQRWDAILLPQRDVSFVFHFVSNVTYPLGDIEELVMRVYQQLLFHSSSCCRGYRVGFYKSMEVFAFQAPSDALLFAKECHEQLVRLSWFSCIESMPAFSTITENNKVLYKGPRIHTCIFTCSPESYVDPVSGKYAFFGPEVAEAVQAAIEQCPIGEIVVNEKWAQLMCMQSRMREDRSVPTESNAAELRECLGSMWNVVGLPGAHHIIASILPSGLRSRRGVEASVLYPSRKYPCLEMKDSASEVRMVVKGMKGMLPDAFEGPEEGRQKSNGGGDVILQQMRRRANFWHDAVVKAPLHTSTQEPNTEFSDSAAKLLELFVVQKENSNLIALYRKTEAASAALERNMMESEDRFEIRKHKTLHSSETAYICTIDTGDESIWKQLLLKSISDEQFESIQNTIRGDIHNAAKVHFGFLMSGNYSDVFTYVFREVEQALAFVSEMYIKVNRTGTKYAHTSLGKGRDVFLFRAGVASGPMTSIYRNLENGVLKCTGPAIRLSGTLCDLAESGEILAMEDVVRSFYSKKENLLDTQYIVKQRPQFIGSHDPPAMVHSILPKPFAYRHKQLRNFGRAAMQNKNLYLPYRSVLAALTLRRDELPRQGVLDMMEQQQRRLELGEMARMSAEDNYERGWEVSMATTSPLRSPWLLLCQPQAEEKSENVPARRRSVRFRTVEEVEADLMYVRRSTKPLAFLYCDVAGAGAIARSVAPPLLRLVWAHYNYIVQNAVRSFSGYVAKTNSTTSYLVVFEEPTMALEAARQIQLEMVESIWPEELRMLESTLHVKDIKSHTVLFNGPRPQISVHVSDQYMWCFMCSSSSPPALKSDASSKAVSEGGADGGSATAEPLSVVHISGVGVDETFVLGLHARGGEIRLSRSLLNAVGAHPSGKLLLAQLRMELVVTPRIIHSVEGAKRKSSTTTEEAKKAQGDSEPKAVKANVFVEECVASVPRRLEGRLALIPPSTSTAFGAAKRTEAALAMATASVAEGNAESTSGEDDGAVPADDTGRLESATPAAATTETAGLALATLPKTMVLPTAMMAQHAWLVEPEESFNPLPAASLTDWSTVTPHPADRLKDLGLLEVTCRIQAELQELLKMFPSAQLLAQAVEGVADESASELPAVFQAERSTSAAAGGAAGSKTSAENCSSTKIPAPPTSLSATRGSVNLTRRSKDAAPPKASAASSATRVTTRAAIVEQYALFMDFSKYLITVLLNALAICVDQRSPPALPLPRCGQSSKVTAVAPPPISSDSSPAGPLGGSAGSGSQRNSRSASSARVHGTSFHAIEYSSSGSARESCFSSLPGISPPNGRLSNKAPAGARASLMSPPLSRDAEPQERGSSDSLCEDFKVSPERLFLSALDYLDDACRTLAQVSDTGLGKLAKIPAAPLSKSKTFPFRSNSARRH</sequence>
<evidence type="ECO:0000256" key="1">
    <source>
        <dbReference type="SAM" id="Coils"/>
    </source>
</evidence>
<feature type="compositionally biased region" description="Low complexity" evidence="2">
    <location>
        <begin position="1362"/>
        <end position="1372"/>
    </location>
</feature>
<feature type="region of interest" description="Disordered" evidence="2">
    <location>
        <begin position="1490"/>
        <end position="1530"/>
    </location>
</feature>
<gene>
    <name evidence="3" type="ORF">LMXM_33_1230</name>
</gene>
<dbReference type="PhylomeDB" id="E9B4U6"/>
<name>E9B4U6_LEIMU</name>
<feature type="compositionally biased region" description="Basic and acidic residues" evidence="2">
    <location>
        <begin position="1516"/>
        <end position="1530"/>
    </location>
</feature>
<dbReference type="Proteomes" id="UP000007259">
    <property type="component" value="Chromosome 33"/>
</dbReference>
<dbReference type="Gene3D" id="3.30.70.1230">
    <property type="entry name" value="Nucleotide cyclase"/>
    <property type="match status" value="2"/>
</dbReference>
<dbReference type="RefSeq" id="XP_003878713.1">
    <property type="nucleotide sequence ID" value="XM_003878664.1"/>
</dbReference>
<protein>
    <recommendedName>
        <fullName evidence="5">Adenylate cyclase</fullName>
    </recommendedName>
</protein>
<feature type="region of interest" description="Disordered" evidence="2">
    <location>
        <begin position="1415"/>
        <end position="1463"/>
    </location>
</feature>
<dbReference type="OrthoDB" id="2021138at2759"/>
<feature type="compositionally biased region" description="Polar residues" evidence="2">
    <location>
        <begin position="1330"/>
        <end position="1354"/>
    </location>
</feature>
<evidence type="ECO:0008006" key="5">
    <source>
        <dbReference type="Google" id="ProtNLM"/>
    </source>
</evidence>
<proteinExistence type="predicted"/>
<dbReference type="KEGG" id="lmi:LMXM_33_1230"/>
<evidence type="ECO:0000256" key="2">
    <source>
        <dbReference type="SAM" id="MobiDB-lite"/>
    </source>
</evidence>
<dbReference type="InterPro" id="IPR029787">
    <property type="entry name" value="Nucleotide_cyclase"/>
</dbReference>
<keyword evidence="4" id="KW-1185">Reference proteome</keyword>